<evidence type="ECO:0000256" key="3">
    <source>
        <dbReference type="ARBA" id="ARBA00012438"/>
    </source>
</evidence>
<dbReference type="PANTHER" id="PTHR45436:SF8">
    <property type="entry name" value="HISTIDINE KINASE"/>
    <property type="match status" value="1"/>
</dbReference>
<comment type="catalytic activity">
    <reaction evidence="1">
        <text>ATP + protein L-histidine = ADP + protein N-phospho-L-histidine.</text>
        <dbReference type="EC" id="2.7.13.3"/>
    </reaction>
</comment>
<dbReference type="HOGENOM" id="CLU_000445_89_6_5"/>
<organism evidence="15 16">
    <name type="scientific">Candidatus Phaeomarinibacter ectocarpi</name>
    <dbReference type="NCBI Taxonomy" id="1458461"/>
    <lineage>
        <taxon>Bacteria</taxon>
        <taxon>Pseudomonadati</taxon>
        <taxon>Pseudomonadota</taxon>
        <taxon>Alphaproteobacteria</taxon>
        <taxon>Hyphomicrobiales</taxon>
        <taxon>Parvibaculaceae</taxon>
        <taxon>Candidatus Phaeomarinibacter</taxon>
    </lineage>
</organism>
<dbReference type="GO" id="GO:0005886">
    <property type="term" value="C:plasma membrane"/>
    <property type="evidence" value="ECO:0007669"/>
    <property type="project" value="TreeGrafter"/>
</dbReference>
<dbReference type="CDD" id="cd00082">
    <property type="entry name" value="HisKA"/>
    <property type="match status" value="1"/>
</dbReference>
<dbReference type="InterPro" id="IPR003660">
    <property type="entry name" value="HAMP_dom"/>
</dbReference>
<feature type="coiled-coil region" evidence="11">
    <location>
        <begin position="210"/>
        <end position="241"/>
    </location>
</feature>
<evidence type="ECO:0000256" key="7">
    <source>
        <dbReference type="ARBA" id="ARBA00022777"/>
    </source>
</evidence>
<evidence type="ECO:0000256" key="11">
    <source>
        <dbReference type="SAM" id="Coils"/>
    </source>
</evidence>
<evidence type="ECO:0000256" key="2">
    <source>
        <dbReference type="ARBA" id="ARBA00004370"/>
    </source>
</evidence>
<dbReference type="KEGG" id="pect:BN1012_Phect2488"/>
<evidence type="ECO:0000256" key="9">
    <source>
        <dbReference type="ARBA" id="ARBA00023012"/>
    </source>
</evidence>
<protein>
    <recommendedName>
        <fullName evidence="3">histidine kinase</fullName>
        <ecNumber evidence="3">2.7.13.3</ecNumber>
    </recommendedName>
</protein>
<dbReference type="SUPFAM" id="SSF47384">
    <property type="entry name" value="Homodimeric domain of signal transducing histidine kinase"/>
    <property type="match status" value="1"/>
</dbReference>
<dbReference type="SMART" id="SM00388">
    <property type="entry name" value="HisKA"/>
    <property type="match status" value="1"/>
</dbReference>
<dbReference type="Gene3D" id="1.10.287.130">
    <property type="match status" value="1"/>
</dbReference>
<dbReference type="PROSITE" id="PS50885">
    <property type="entry name" value="HAMP"/>
    <property type="match status" value="1"/>
</dbReference>
<dbReference type="Pfam" id="PF02518">
    <property type="entry name" value="HATPase_c"/>
    <property type="match status" value="1"/>
</dbReference>
<evidence type="ECO:0000256" key="5">
    <source>
        <dbReference type="ARBA" id="ARBA00022679"/>
    </source>
</evidence>
<dbReference type="SUPFAM" id="SSF158472">
    <property type="entry name" value="HAMP domain-like"/>
    <property type="match status" value="1"/>
</dbReference>
<dbReference type="PANTHER" id="PTHR45436">
    <property type="entry name" value="SENSOR HISTIDINE KINASE YKOH"/>
    <property type="match status" value="1"/>
</dbReference>
<evidence type="ECO:0000256" key="4">
    <source>
        <dbReference type="ARBA" id="ARBA00022553"/>
    </source>
</evidence>
<keyword evidence="5" id="KW-0808">Transferase</keyword>
<keyword evidence="10 12" id="KW-0472">Membrane</keyword>
<feature type="domain" description="HAMP" evidence="14">
    <location>
        <begin position="183"/>
        <end position="236"/>
    </location>
</feature>
<name>X5MP05_9HYPH</name>
<dbReference type="SMART" id="SM00304">
    <property type="entry name" value="HAMP"/>
    <property type="match status" value="1"/>
</dbReference>
<keyword evidence="16" id="KW-1185">Reference proteome</keyword>
<dbReference type="InterPro" id="IPR036097">
    <property type="entry name" value="HisK_dim/P_sf"/>
</dbReference>
<dbReference type="Proteomes" id="UP000032160">
    <property type="component" value="Chromosome I"/>
</dbReference>
<evidence type="ECO:0000256" key="8">
    <source>
        <dbReference type="ARBA" id="ARBA00022989"/>
    </source>
</evidence>
<evidence type="ECO:0000313" key="16">
    <source>
        <dbReference type="Proteomes" id="UP000032160"/>
    </source>
</evidence>
<dbReference type="InterPro" id="IPR004358">
    <property type="entry name" value="Sig_transdc_His_kin-like_C"/>
</dbReference>
<feature type="transmembrane region" description="Helical" evidence="12">
    <location>
        <begin position="162"/>
        <end position="181"/>
    </location>
</feature>
<evidence type="ECO:0000313" key="15">
    <source>
        <dbReference type="EMBL" id="CDO60701.1"/>
    </source>
</evidence>
<dbReference type="InterPro" id="IPR003594">
    <property type="entry name" value="HATPase_dom"/>
</dbReference>
<evidence type="ECO:0000256" key="6">
    <source>
        <dbReference type="ARBA" id="ARBA00022692"/>
    </source>
</evidence>
<feature type="domain" description="Histidine kinase" evidence="13">
    <location>
        <begin position="244"/>
        <end position="461"/>
    </location>
</feature>
<dbReference type="Gene3D" id="6.10.340.10">
    <property type="match status" value="1"/>
</dbReference>
<dbReference type="CDD" id="cd06225">
    <property type="entry name" value="HAMP"/>
    <property type="match status" value="1"/>
</dbReference>
<evidence type="ECO:0000259" key="13">
    <source>
        <dbReference type="PROSITE" id="PS50109"/>
    </source>
</evidence>
<evidence type="ECO:0000259" key="14">
    <source>
        <dbReference type="PROSITE" id="PS50885"/>
    </source>
</evidence>
<proteinExistence type="predicted"/>
<dbReference type="EC" id="2.7.13.3" evidence="3"/>
<gene>
    <name evidence="15" type="ORF">BN1012_Phect2488</name>
</gene>
<dbReference type="GO" id="GO:0000155">
    <property type="term" value="F:phosphorelay sensor kinase activity"/>
    <property type="evidence" value="ECO:0007669"/>
    <property type="project" value="InterPro"/>
</dbReference>
<dbReference type="SMART" id="SM00387">
    <property type="entry name" value="HATPase_c"/>
    <property type="match status" value="1"/>
</dbReference>
<dbReference type="AlphaFoldDB" id="X5MP05"/>
<keyword evidence="4" id="KW-0597">Phosphoprotein</keyword>
<dbReference type="Pfam" id="PF00512">
    <property type="entry name" value="HisKA"/>
    <property type="match status" value="1"/>
</dbReference>
<dbReference type="PRINTS" id="PR00344">
    <property type="entry name" value="BCTRLSENSOR"/>
</dbReference>
<dbReference type="Pfam" id="PF00672">
    <property type="entry name" value="HAMP"/>
    <property type="match status" value="1"/>
</dbReference>
<dbReference type="InterPro" id="IPR036890">
    <property type="entry name" value="HATPase_C_sf"/>
</dbReference>
<comment type="subcellular location">
    <subcellularLocation>
        <location evidence="2">Membrane</location>
    </subcellularLocation>
</comment>
<keyword evidence="7" id="KW-0418">Kinase</keyword>
<evidence type="ECO:0000256" key="1">
    <source>
        <dbReference type="ARBA" id="ARBA00000085"/>
    </source>
</evidence>
<keyword evidence="11" id="KW-0175">Coiled coil</keyword>
<dbReference type="EMBL" id="HG966617">
    <property type="protein sequence ID" value="CDO60701.1"/>
    <property type="molecule type" value="Genomic_DNA"/>
</dbReference>
<dbReference type="SUPFAM" id="SSF55874">
    <property type="entry name" value="ATPase domain of HSP90 chaperone/DNA topoisomerase II/histidine kinase"/>
    <property type="match status" value="1"/>
</dbReference>
<sequence length="471" mass="51100">MPQNKLLSTTTFRLALVYLALFLASASALLGYLYWNTAGFLARQTEATVQAETTALVTQLDESGRAGLVLAVITKARDPRQNLYLLEDTNGEKLGGNLDVWPDAQPGDGGWISFDYGRRTVEGEIETHEAQAIATRLPDDMRLLVGQDIEERRRLEAQITNALAWAVAAMIVLGIVGGAIISRNVVARIDDINRTAKDIMGGELSRRIPVSGAGDEIDQLAENLNDMLDQIERLMSGMRQVTDNIAHDLRSPLNRLRNRLEVTLMKPATQEEYTEALERSIFEADELLGTFNALLLIARAEAGAARDGMAWVDLSALAQDAAELYEPVADEAGLSLTLDIEPELEYRGHRELLAQAIANLLDNAIKHAGGAAGGSAVQLSVKSRGMLGAEVTVADNGPGVGIDDRERVLGRFVRLEQSRNTPGSGLGLSLVSAVTRLHGGDLRLEDNQPGLRVVISLARRARRRPSEMAAE</sequence>
<dbReference type="STRING" id="1458461.BN1012_Phect2488"/>
<dbReference type="InterPro" id="IPR003661">
    <property type="entry name" value="HisK_dim/P_dom"/>
</dbReference>
<dbReference type="InterPro" id="IPR005467">
    <property type="entry name" value="His_kinase_dom"/>
</dbReference>
<dbReference type="Gene3D" id="3.30.565.10">
    <property type="entry name" value="Histidine kinase-like ATPase, C-terminal domain"/>
    <property type="match status" value="1"/>
</dbReference>
<dbReference type="InterPro" id="IPR050428">
    <property type="entry name" value="TCS_sensor_his_kinase"/>
</dbReference>
<dbReference type="PROSITE" id="PS50109">
    <property type="entry name" value="HIS_KIN"/>
    <property type="match status" value="1"/>
</dbReference>
<keyword evidence="8 12" id="KW-1133">Transmembrane helix</keyword>
<feature type="transmembrane region" description="Helical" evidence="12">
    <location>
        <begin position="12"/>
        <end position="35"/>
    </location>
</feature>
<reference evidence="15 16" key="1">
    <citation type="journal article" date="2014" name="Front. Genet.">
        <title>Genome and metabolic network of "Candidatus Phaeomarinobacter ectocarpi" Ec32, a new candidate genus of Alphaproteobacteria frequently associated with brown algae.</title>
        <authorList>
            <person name="Dittami S.M."/>
            <person name="Barbeyron T."/>
            <person name="Boyen C."/>
            <person name="Cambefort J."/>
            <person name="Collet G."/>
            <person name="Delage L."/>
            <person name="Gobet A."/>
            <person name="Groisillier A."/>
            <person name="Leblanc C."/>
            <person name="Michel G."/>
            <person name="Scornet D."/>
            <person name="Siegel A."/>
            <person name="Tapia J.E."/>
            <person name="Tonon T."/>
        </authorList>
    </citation>
    <scope>NUCLEOTIDE SEQUENCE [LARGE SCALE GENOMIC DNA]</scope>
    <source>
        <strain evidence="15 16">Ec32</strain>
    </source>
</reference>
<accession>X5MP05</accession>
<evidence type="ECO:0000256" key="10">
    <source>
        <dbReference type="ARBA" id="ARBA00023136"/>
    </source>
</evidence>
<evidence type="ECO:0000256" key="12">
    <source>
        <dbReference type="SAM" id="Phobius"/>
    </source>
</evidence>
<dbReference type="RefSeq" id="WP_043948686.1">
    <property type="nucleotide sequence ID" value="NZ_HG966617.1"/>
</dbReference>
<keyword evidence="9" id="KW-0902">Two-component regulatory system</keyword>
<keyword evidence="6 12" id="KW-0812">Transmembrane</keyword>